<sequence length="602" mass="68082">MTLKIIVEREKNEAATRKFEGKAMACIAACLMYLYQDQHPAFDTFLHHDEYEESDGRDEENEGSGGEAGYKDEECEDGDEESDDEPRETSFLSSSPTVPDSSTNHEDNTRCRSLIGSDSTSTNDSSVHPYDRLQASNTSTSTGGASSAISTSRTWTVDDVDDQDASSIERMSDTASLQGETSSEASKDDSASLSELDDSSLKHADEYPILLNEESGSEEENDQEELILKESAVYSGSRVTVEQAELLILLHALRNKNTQKNIDYTVQLIDLLLPRDQFKSRYRILKDVSDPDLVYYFYCIPCELLIDFNGKSTAHCKKCLAVYNMKKMKKKNQFFVYNGTFEAQLRRLILGGIYIFYRQDCAESDIVKTRFDTDLLARGVMSIFNFTVTLFTDGVKLFQNSTDEAWPLYATLNELPYRERMKNMMLLAIWYGPTKPIMNLFLKPFVDGMLILHKHGFICRVSTYEQERLIRVHTILVILDTIARAAVQHVIQFNGECGCSYCLHLGELIQVGSTERSRARVYSVQDLTLRTRAMYHEDSEKVRDLMLVQQGVKGPTVSYRLETVDPILSCAPEYMHVDCLGVPTLAGIYYSSVPVTLPRIYA</sequence>
<dbReference type="Proteomes" id="UP001239111">
    <property type="component" value="Chromosome 3"/>
</dbReference>
<reference evidence="1" key="1">
    <citation type="submission" date="2023-04" db="EMBL/GenBank/DDBJ databases">
        <title>A chromosome-level genome assembly of the parasitoid wasp Eretmocerus hayati.</title>
        <authorList>
            <person name="Zhong Y."/>
            <person name="Liu S."/>
            <person name="Liu Y."/>
        </authorList>
    </citation>
    <scope>NUCLEOTIDE SEQUENCE</scope>
    <source>
        <strain evidence="1">ZJU_SS_LIU_2023</strain>
    </source>
</reference>
<evidence type="ECO:0000313" key="1">
    <source>
        <dbReference type="EMBL" id="KAJ8671302.1"/>
    </source>
</evidence>
<name>A0ACC2NJM9_9HYME</name>
<dbReference type="EMBL" id="CM056743">
    <property type="protein sequence ID" value="KAJ8671302.1"/>
    <property type="molecule type" value="Genomic_DNA"/>
</dbReference>
<organism evidence="1 2">
    <name type="scientific">Eretmocerus hayati</name>
    <dbReference type="NCBI Taxonomy" id="131215"/>
    <lineage>
        <taxon>Eukaryota</taxon>
        <taxon>Metazoa</taxon>
        <taxon>Ecdysozoa</taxon>
        <taxon>Arthropoda</taxon>
        <taxon>Hexapoda</taxon>
        <taxon>Insecta</taxon>
        <taxon>Pterygota</taxon>
        <taxon>Neoptera</taxon>
        <taxon>Endopterygota</taxon>
        <taxon>Hymenoptera</taxon>
        <taxon>Apocrita</taxon>
        <taxon>Proctotrupomorpha</taxon>
        <taxon>Chalcidoidea</taxon>
        <taxon>Aphelinidae</taxon>
        <taxon>Aphelininae</taxon>
        <taxon>Eretmocerus</taxon>
    </lineage>
</organism>
<protein>
    <submittedName>
        <fullName evidence="1">Uncharacterized protein</fullName>
    </submittedName>
</protein>
<evidence type="ECO:0000313" key="2">
    <source>
        <dbReference type="Proteomes" id="UP001239111"/>
    </source>
</evidence>
<proteinExistence type="predicted"/>
<comment type="caution">
    <text evidence="1">The sequence shown here is derived from an EMBL/GenBank/DDBJ whole genome shotgun (WGS) entry which is preliminary data.</text>
</comment>
<keyword evidence="2" id="KW-1185">Reference proteome</keyword>
<accession>A0ACC2NJM9</accession>
<gene>
    <name evidence="1" type="ORF">QAD02_002561</name>
</gene>